<organism evidence="7 8">
    <name type="scientific">Chryseotalea sanaruensis</name>
    <dbReference type="NCBI Taxonomy" id="2482724"/>
    <lineage>
        <taxon>Bacteria</taxon>
        <taxon>Pseudomonadati</taxon>
        <taxon>Bacteroidota</taxon>
        <taxon>Cytophagia</taxon>
        <taxon>Cytophagales</taxon>
        <taxon>Chryseotaleaceae</taxon>
        <taxon>Chryseotalea</taxon>
    </lineage>
</organism>
<dbReference type="GO" id="GO:0019825">
    <property type="term" value="F:oxygen binding"/>
    <property type="evidence" value="ECO:0007669"/>
    <property type="project" value="InterPro"/>
</dbReference>
<dbReference type="GO" id="GO:0046872">
    <property type="term" value="F:metal ion binding"/>
    <property type="evidence" value="ECO:0007669"/>
    <property type="project" value="UniProtKB-KW"/>
</dbReference>
<dbReference type="Proteomes" id="UP000288227">
    <property type="component" value="Unassembled WGS sequence"/>
</dbReference>
<dbReference type="OrthoDB" id="9801223at2"/>
<protein>
    <submittedName>
        <fullName evidence="7">Hemin receptor</fullName>
    </submittedName>
</protein>
<dbReference type="PROSITE" id="PS01033">
    <property type="entry name" value="GLOBIN"/>
    <property type="match status" value="1"/>
</dbReference>
<dbReference type="EMBL" id="BHXQ01000008">
    <property type="protein sequence ID" value="GCC53446.1"/>
    <property type="molecule type" value="Genomic_DNA"/>
</dbReference>
<keyword evidence="3" id="KW-0479">Metal-binding</keyword>
<keyword evidence="8" id="KW-1185">Reference proteome</keyword>
<keyword evidence="5" id="KW-0813">Transport</keyword>
<evidence type="ECO:0000259" key="6">
    <source>
        <dbReference type="PROSITE" id="PS01033"/>
    </source>
</evidence>
<dbReference type="Gene3D" id="1.10.490.10">
    <property type="entry name" value="Globins"/>
    <property type="match status" value="1"/>
</dbReference>
<evidence type="ECO:0000313" key="7">
    <source>
        <dbReference type="EMBL" id="GCC53446.1"/>
    </source>
</evidence>
<dbReference type="GO" id="GO:0046210">
    <property type="term" value="P:nitric oxide catabolic process"/>
    <property type="evidence" value="ECO:0007669"/>
    <property type="project" value="TreeGrafter"/>
</dbReference>
<dbReference type="GO" id="GO:0071500">
    <property type="term" value="P:cellular response to nitrosative stress"/>
    <property type="evidence" value="ECO:0007669"/>
    <property type="project" value="TreeGrafter"/>
</dbReference>
<dbReference type="RefSeq" id="WP_127124100.1">
    <property type="nucleotide sequence ID" value="NZ_BHXQ01000008.1"/>
</dbReference>
<keyword evidence="2 5" id="KW-0561">Oxygen transport</keyword>
<dbReference type="PANTHER" id="PTHR43396">
    <property type="entry name" value="FLAVOHEMOPROTEIN"/>
    <property type="match status" value="1"/>
</dbReference>
<dbReference type="CDD" id="cd12131">
    <property type="entry name" value="HGbI-like"/>
    <property type="match status" value="1"/>
</dbReference>
<proteinExistence type="inferred from homology"/>
<comment type="similarity">
    <text evidence="5">Belongs to the globin family.</text>
</comment>
<comment type="caution">
    <text evidence="7">The sequence shown here is derived from an EMBL/GenBank/DDBJ whole genome shotgun (WGS) entry which is preliminary data.</text>
</comment>
<evidence type="ECO:0000256" key="2">
    <source>
        <dbReference type="ARBA" id="ARBA00022621"/>
    </source>
</evidence>
<dbReference type="InterPro" id="IPR000971">
    <property type="entry name" value="Globin"/>
</dbReference>
<feature type="domain" description="Globin" evidence="6">
    <location>
        <begin position="1"/>
        <end position="134"/>
    </location>
</feature>
<dbReference type="GO" id="GO:0008941">
    <property type="term" value="F:nitric oxide dioxygenase NAD(P)H activity"/>
    <property type="evidence" value="ECO:0007669"/>
    <property type="project" value="TreeGrafter"/>
</dbReference>
<name>A0A401UEW9_9BACT</name>
<dbReference type="InterPro" id="IPR009050">
    <property type="entry name" value="Globin-like_sf"/>
</dbReference>
<sequence>MTPKQIDIIEETWDYVITNTEEAGQLFYDRLFKESPELRPLFKGEMKDQERKLISLITFAVSKLRNIDEIIDDVRALGTRHKHYGVKDDYYTNVASALLWTLEQGLGNKWTDEVKEAWTTLYMALADIMTKAPVGRA</sequence>
<dbReference type="PANTHER" id="PTHR43396:SF3">
    <property type="entry name" value="FLAVOHEMOPROTEIN"/>
    <property type="match status" value="1"/>
</dbReference>
<dbReference type="GO" id="GO:0071949">
    <property type="term" value="F:FAD binding"/>
    <property type="evidence" value="ECO:0007669"/>
    <property type="project" value="TreeGrafter"/>
</dbReference>
<keyword evidence="4" id="KW-0408">Iron</keyword>
<evidence type="ECO:0000256" key="4">
    <source>
        <dbReference type="ARBA" id="ARBA00023004"/>
    </source>
</evidence>
<dbReference type="GO" id="GO:0005344">
    <property type="term" value="F:oxygen carrier activity"/>
    <property type="evidence" value="ECO:0007669"/>
    <property type="project" value="UniProtKB-KW"/>
</dbReference>
<keyword evidence="7" id="KW-0675">Receptor</keyword>
<dbReference type="GO" id="GO:0020037">
    <property type="term" value="F:heme binding"/>
    <property type="evidence" value="ECO:0007669"/>
    <property type="project" value="InterPro"/>
</dbReference>
<keyword evidence="1 5" id="KW-0349">Heme</keyword>
<dbReference type="Pfam" id="PF00042">
    <property type="entry name" value="Globin"/>
    <property type="match status" value="1"/>
</dbReference>
<gene>
    <name evidence="7" type="ORF">SanaruYs_36900</name>
</gene>
<evidence type="ECO:0000256" key="5">
    <source>
        <dbReference type="RuleBase" id="RU000356"/>
    </source>
</evidence>
<dbReference type="SUPFAM" id="SSF46458">
    <property type="entry name" value="Globin-like"/>
    <property type="match status" value="1"/>
</dbReference>
<accession>A0A401UEW9</accession>
<dbReference type="AlphaFoldDB" id="A0A401UEW9"/>
<dbReference type="InterPro" id="IPR012292">
    <property type="entry name" value="Globin/Proto"/>
</dbReference>
<dbReference type="PRINTS" id="PR00188">
    <property type="entry name" value="PLANTGLOBIN"/>
</dbReference>
<evidence type="ECO:0000313" key="8">
    <source>
        <dbReference type="Proteomes" id="UP000288227"/>
    </source>
</evidence>
<evidence type="ECO:0000256" key="3">
    <source>
        <dbReference type="ARBA" id="ARBA00022723"/>
    </source>
</evidence>
<evidence type="ECO:0000256" key="1">
    <source>
        <dbReference type="ARBA" id="ARBA00022617"/>
    </source>
</evidence>
<reference evidence="7 8" key="1">
    <citation type="submission" date="2018-11" db="EMBL/GenBank/DDBJ databases">
        <title>Chryseotalea sanarue gen. nov., sp., nov., a member of the family Cytophagaceae, isolated from a brackish lake in Hamamatsu Japan.</title>
        <authorList>
            <person name="Maejima Y."/>
            <person name="Iino T."/>
            <person name="Muraguchi Y."/>
            <person name="Fukuda K."/>
            <person name="Ohkuma M."/>
            <person name="Moriuchi R."/>
            <person name="Dohra H."/>
            <person name="Kimbara K."/>
            <person name="Shintani M."/>
        </authorList>
    </citation>
    <scope>NUCLEOTIDE SEQUENCE [LARGE SCALE GENOMIC DNA]</scope>
    <source>
        <strain evidence="7 8">Ys</strain>
    </source>
</reference>